<evidence type="ECO:0000313" key="8">
    <source>
        <dbReference type="Proteomes" id="UP001295794"/>
    </source>
</evidence>
<comment type="caution">
    <text evidence="7">The sequence shown here is derived from an EMBL/GenBank/DDBJ whole genome shotgun (WGS) entry which is preliminary data.</text>
</comment>
<accession>A0AAD2HB96</accession>
<evidence type="ECO:0000259" key="6">
    <source>
        <dbReference type="Pfam" id="PF01764"/>
    </source>
</evidence>
<dbReference type="Gene3D" id="3.40.50.1820">
    <property type="entry name" value="alpha/beta hydrolase"/>
    <property type="match status" value="1"/>
</dbReference>
<proteinExistence type="inferred from homology"/>
<evidence type="ECO:0000256" key="4">
    <source>
        <dbReference type="ARBA" id="ARBA00048461"/>
    </source>
</evidence>
<dbReference type="InterPro" id="IPR051218">
    <property type="entry name" value="Sec_MonoDiacylglyc_Lipase"/>
</dbReference>
<evidence type="ECO:0000256" key="1">
    <source>
        <dbReference type="ARBA" id="ARBA00023157"/>
    </source>
</evidence>
<name>A0AAD2HB96_9AGAR</name>
<dbReference type="InterPro" id="IPR002921">
    <property type="entry name" value="Fungal_lipase-type"/>
</dbReference>
<dbReference type="Pfam" id="PF01764">
    <property type="entry name" value="Lipase_3"/>
    <property type="match status" value="1"/>
</dbReference>
<dbReference type="CDD" id="cd00519">
    <property type="entry name" value="Lipase_3"/>
    <property type="match status" value="1"/>
</dbReference>
<comment type="catalytic activity">
    <reaction evidence="4">
        <text>a monoacylglycerol + H2O = glycerol + a fatty acid + H(+)</text>
        <dbReference type="Rhea" id="RHEA:15245"/>
        <dbReference type="ChEBI" id="CHEBI:15377"/>
        <dbReference type="ChEBI" id="CHEBI:15378"/>
        <dbReference type="ChEBI" id="CHEBI:17408"/>
        <dbReference type="ChEBI" id="CHEBI:17754"/>
        <dbReference type="ChEBI" id="CHEBI:28868"/>
    </reaction>
</comment>
<keyword evidence="8" id="KW-1185">Reference proteome</keyword>
<evidence type="ECO:0000256" key="5">
    <source>
        <dbReference type="SAM" id="SignalP"/>
    </source>
</evidence>
<feature type="chain" id="PRO_5042257159" description="Fungal lipase-type domain-containing protein" evidence="5">
    <location>
        <begin position="18"/>
        <end position="322"/>
    </location>
</feature>
<dbReference type="InterPro" id="IPR029058">
    <property type="entry name" value="AB_hydrolase_fold"/>
</dbReference>
<dbReference type="AlphaFoldDB" id="A0AAD2HB96"/>
<sequence length="322" mass="33426">MLVLALLAGLVPGLVQAAPASLDRRDAAPTAVSLSSIRATFSPAAIFARMAYCETTAVAAMNCGTPCDAVDAIGAVVTQLGGDGSATPFYYVASGKDGVLYVAHEGTDPIHLYAALVRSSFQPLILGCSESVLNDAELELTPANKSFFPAAKAANVHSGFQQTFIRTASAILAAAESAVRGGTTEVVVTGHSLGAALATMTGAYLRSSLPSSVHVRVVGFGMPRSGDQAWADYVDATVPVTFLNNQHDPVPDLPFIDWGYHHSSGEVHITGDPSADFVACPGQDNPSSECSTDNGLDISILNHLGPYFDDISFGTLECAFSL</sequence>
<feature type="signal peptide" evidence="5">
    <location>
        <begin position="1"/>
        <end position="17"/>
    </location>
</feature>
<comment type="similarity">
    <text evidence="2">Belongs to the AB hydrolase superfamily. Lipase family. Class 3 subfamily.</text>
</comment>
<dbReference type="EMBL" id="CAVNYO010000174">
    <property type="protein sequence ID" value="CAK5271595.1"/>
    <property type="molecule type" value="Genomic_DNA"/>
</dbReference>
<organism evidence="7 8">
    <name type="scientific">Mycena citricolor</name>
    <dbReference type="NCBI Taxonomy" id="2018698"/>
    <lineage>
        <taxon>Eukaryota</taxon>
        <taxon>Fungi</taxon>
        <taxon>Dikarya</taxon>
        <taxon>Basidiomycota</taxon>
        <taxon>Agaricomycotina</taxon>
        <taxon>Agaricomycetes</taxon>
        <taxon>Agaricomycetidae</taxon>
        <taxon>Agaricales</taxon>
        <taxon>Marasmiineae</taxon>
        <taxon>Mycenaceae</taxon>
        <taxon>Mycena</taxon>
    </lineage>
</organism>
<dbReference type="GO" id="GO:0006629">
    <property type="term" value="P:lipid metabolic process"/>
    <property type="evidence" value="ECO:0007669"/>
    <property type="project" value="InterPro"/>
</dbReference>
<evidence type="ECO:0000256" key="2">
    <source>
        <dbReference type="ARBA" id="ARBA00043996"/>
    </source>
</evidence>
<gene>
    <name evidence="7" type="ORF">MYCIT1_LOCUS16766</name>
</gene>
<keyword evidence="5" id="KW-0732">Signal</keyword>
<dbReference type="SUPFAM" id="SSF53474">
    <property type="entry name" value="alpha/beta-Hydrolases"/>
    <property type="match status" value="1"/>
</dbReference>
<comment type="catalytic activity">
    <reaction evidence="3">
        <text>a diacylglycerol + H2O = a monoacylglycerol + a fatty acid + H(+)</text>
        <dbReference type="Rhea" id="RHEA:32731"/>
        <dbReference type="ChEBI" id="CHEBI:15377"/>
        <dbReference type="ChEBI" id="CHEBI:15378"/>
        <dbReference type="ChEBI" id="CHEBI:17408"/>
        <dbReference type="ChEBI" id="CHEBI:18035"/>
        <dbReference type="ChEBI" id="CHEBI:28868"/>
    </reaction>
</comment>
<reference evidence="7" key="1">
    <citation type="submission" date="2023-11" db="EMBL/GenBank/DDBJ databases">
        <authorList>
            <person name="De Vega J J."/>
            <person name="De Vega J J."/>
        </authorList>
    </citation>
    <scope>NUCLEOTIDE SEQUENCE</scope>
</reference>
<keyword evidence="1" id="KW-1015">Disulfide bond</keyword>
<evidence type="ECO:0000313" key="7">
    <source>
        <dbReference type="EMBL" id="CAK5271595.1"/>
    </source>
</evidence>
<feature type="domain" description="Fungal lipase-type" evidence="6">
    <location>
        <begin position="131"/>
        <end position="257"/>
    </location>
</feature>
<dbReference type="Proteomes" id="UP001295794">
    <property type="component" value="Unassembled WGS sequence"/>
</dbReference>
<dbReference type="PANTHER" id="PTHR45856">
    <property type="entry name" value="ALPHA/BETA-HYDROLASES SUPERFAMILY PROTEIN"/>
    <property type="match status" value="1"/>
</dbReference>
<protein>
    <recommendedName>
        <fullName evidence="6">Fungal lipase-type domain-containing protein</fullName>
    </recommendedName>
</protein>
<dbReference type="PANTHER" id="PTHR45856:SF25">
    <property type="entry name" value="FUNGAL LIPASE-LIKE DOMAIN-CONTAINING PROTEIN"/>
    <property type="match status" value="1"/>
</dbReference>
<evidence type="ECO:0000256" key="3">
    <source>
        <dbReference type="ARBA" id="ARBA00047591"/>
    </source>
</evidence>